<keyword evidence="2" id="KW-0645">Protease</keyword>
<dbReference type="GO" id="GO:0101005">
    <property type="term" value="F:deubiquitinase activity"/>
    <property type="evidence" value="ECO:0007669"/>
    <property type="project" value="TreeGrafter"/>
</dbReference>
<organism evidence="6 7">
    <name type="scientific">Spirodela intermedia</name>
    <name type="common">Intermediate duckweed</name>
    <dbReference type="NCBI Taxonomy" id="51605"/>
    <lineage>
        <taxon>Eukaryota</taxon>
        <taxon>Viridiplantae</taxon>
        <taxon>Streptophyta</taxon>
        <taxon>Embryophyta</taxon>
        <taxon>Tracheophyta</taxon>
        <taxon>Spermatophyta</taxon>
        <taxon>Magnoliopsida</taxon>
        <taxon>Liliopsida</taxon>
        <taxon>Araceae</taxon>
        <taxon>Lemnoideae</taxon>
        <taxon>Spirodela</taxon>
    </lineage>
</organism>
<evidence type="ECO:0000256" key="2">
    <source>
        <dbReference type="ARBA" id="ARBA00022670"/>
    </source>
</evidence>
<proteinExistence type="inferred from homology"/>
<sequence>MGLWLSEYLPSCLSSPSDENYGGTAVILNVYDLTTWNDYTHWCGFGIFHSGIEAHGLEYAFGAHDLPASGVFEVEPRNCPGFTYRCSILLGYTNMHLPEFQEFIGNMGSDYYGDTYSLISKNCNHFTQDVCMRLTGKQIPGWVNRLAQLGAMCSCLLPESYQIPVGKQISEYYIYSEDESGSLSTITAREPSESDDAEEDDAHLLSPPSGGRRGSVQMRFPLVTSPMP</sequence>
<dbReference type="Gene3D" id="3.90.1720.30">
    <property type="entry name" value="PPPDE domains"/>
    <property type="match status" value="1"/>
</dbReference>
<dbReference type="EMBL" id="LR746272">
    <property type="protein sequence ID" value="CAA7402834.1"/>
    <property type="molecule type" value="Genomic_DNA"/>
</dbReference>
<evidence type="ECO:0000313" key="7">
    <source>
        <dbReference type="Proteomes" id="UP000663760"/>
    </source>
</evidence>
<dbReference type="GO" id="GO:0006508">
    <property type="term" value="P:proteolysis"/>
    <property type="evidence" value="ECO:0007669"/>
    <property type="project" value="UniProtKB-KW"/>
</dbReference>
<evidence type="ECO:0000313" key="6">
    <source>
        <dbReference type="EMBL" id="CAA7402834.1"/>
    </source>
</evidence>
<gene>
    <name evidence="6" type="ORF">SI8410_09013512</name>
</gene>
<dbReference type="InterPro" id="IPR008580">
    <property type="entry name" value="PPPDE_dom"/>
</dbReference>
<evidence type="ECO:0000259" key="5">
    <source>
        <dbReference type="PROSITE" id="PS51858"/>
    </source>
</evidence>
<dbReference type="AlphaFoldDB" id="A0A7I8L0W1"/>
<evidence type="ECO:0000256" key="1">
    <source>
        <dbReference type="ARBA" id="ARBA00008140"/>
    </source>
</evidence>
<feature type="domain" description="PPPDE" evidence="5">
    <location>
        <begin position="24"/>
        <end position="161"/>
    </location>
</feature>
<evidence type="ECO:0000256" key="3">
    <source>
        <dbReference type="ARBA" id="ARBA00022801"/>
    </source>
</evidence>
<keyword evidence="3" id="KW-0378">Hydrolase</keyword>
<dbReference type="PROSITE" id="PS51858">
    <property type="entry name" value="PPPDE"/>
    <property type="match status" value="1"/>
</dbReference>
<dbReference type="GO" id="GO:0016579">
    <property type="term" value="P:protein deubiquitination"/>
    <property type="evidence" value="ECO:0007669"/>
    <property type="project" value="TreeGrafter"/>
</dbReference>
<dbReference type="SMART" id="SM01179">
    <property type="entry name" value="DUF862"/>
    <property type="match status" value="1"/>
</dbReference>
<feature type="region of interest" description="Disordered" evidence="4">
    <location>
        <begin position="184"/>
        <end position="228"/>
    </location>
</feature>
<dbReference type="OrthoDB" id="412286at2759"/>
<reference evidence="6" key="1">
    <citation type="submission" date="2020-02" db="EMBL/GenBank/DDBJ databases">
        <authorList>
            <person name="Scholz U."/>
            <person name="Mascher M."/>
            <person name="Fiebig A."/>
        </authorList>
    </citation>
    <scope>NUCLEOTIDE SEQUENCE</scope>
</reference>
<dbReference type="Pfam" id="PF05903">
    <property type="entry name" value="Peptidase_C97"/>
    <property type="match status" value="1"/>
</dbReference>
<accession>A0A7I8L0W1</accession>
<comment type="similarity">
    <text evidence="1">Belongs to the DeSI family.</text>
</comment>
<evidence type="ECO:0000256" key="4">
    <source>
        <dbReference type="SAM" id="MobiDB-lite"/>
    </source>
</evidence>
<dbReference type="PANTHER" id="PTHR12378:SF80">
    <property type="entry name" value="IP06716P-RELATED"/>
    <property type="match status" value="1"/>
</dbReference>
<protein>
    <recommendedName>
        <fullName evidence="5">PPPDE domain-containing protein</fullName>
    </recommendedName>
</protein>
<dbReference type="InterPro" id="IPR042266">
    <property type="entry name" value="PPPDE_sf"/>
</dbReference>
<dbReference type="PANTHER" id="PTHR12378">
    <property type="entry name" value="DESUMOYLATING ISOPEPTIDASE"/>
    <property type="match status" value="1"/>
</dbReference>
<keyword evidence="7" id="KW-1185">Reference proteome</keyword>
<dbReference type="Proteomes" id="UP000663760">
    <property type="component" value="Chromosome 9"/>
</dbReference>
<name>A0A7I8L0W1_SPIIN</name>